<comment type="caution">
    <text evidence="2">The sequence shown here is derived from an EMBL/GenBank/DDBJ whole genome shotgun (WGS) entry which is preliminary data.</text>
</comment>
<dbReference type="AlphaFoldDB" id="A0A4R5MBA5"/>
<feature type="region of interest" description="Disordered" evidence="1">
    <location>
        <begin position="30"/>
        <end position="55"/>
    </location>
</feature>
<reference evidence="2 3" key="1">
    <citation type="submission" date="2019-03" db="EMBL/GenBank/DDBJ databases">
        <title>Paraburkholderia sp. 4M-K11, isolated from subtropical forest soil.</title>
        <authorList>
            <person name="Gao Z.-H."/>
            <person name="Qiu L.-H."/>
        </authorList>
    </citation>
    <scope>NUCLEOTIDE SEQUENCE [LARGE SCALE GENOMIC DNA]</scope>
    <source>
        <strain evidence="2 3">4M-K11</strain>
    </source>
</reference>
<proteinExistence type="predicted"/>
<sequence length="70" mass="7228">MAGVPSGTPVSFCAGTPTPSCVRPPQLALGAGSRTQQKEAASCAKRPLVPRKSTPTPPAIPRFCAMCSRF</sequence>
<gene>
    <name evidence="2" type="ORF">EYW47_11060</name>
</gene>
<evidence type="ECO:0000313" key="3">
    <source>
        <dbReference type="Proteomes" id="UP000295722"/>
    </source>
</evidence>
<evidence type="ECO:0000313" key="2">
    <source>
        <dbReference type="EMBL" id="TDG24044.1"/>
    </source>
</evidence>
<evidence type="ECO:0000256" key="1">
    <source>
        <dbReference type="SAM" id="MobiDB-lite"/>
    </source>
</evidence>
<organism evidence="2 3">
    <name type="scientific">Paraburkholderia silviterrae</name>
    <dbReference type="NCBI Taxonomy" id="2528715"/>
    <lineage>
        <taxon>Bacteria</taxon>
        <taxon>Pseudomonadati</taxon>
        <taxon>Pseudomonadota</taxon>
        <taxon>Betaproteobacteria</taxon>
        <taxon>Burkholderiales</taxon>
        <taxon>Burkholderiaceae</taxon>
        <taxon>Paraburkholderia</taxon>
    </lineage>
</organism>
<accession>A0A4R5MBA5</accession>
<protein>
    <submittedName>
        <fullName evidence="2">Uncharacterized protein</fullName>
    </submittedName>
</protein>
<dbReference type="EMBL" id="SMRP01000004">
    <property type="protein sequence ID" value="TDG24044.1"/>
    <property type="molecule type" value="Genomic_DNA"/>
</dbReference>
<dbReference type="OrthoDB" id="9135589at2"/>
<dbReference type="Proteomes" id="UP000295722">
    <property type="component" value="Unassembled WGS sequence"/>
</dbReference>
<keyword evidence="3" id="KW-1185">Reference proteome</keyword>
<name>A0A4R5MBA5_9BURK</name>